<gene>
    <name evidence="1" type="ORF">NTHI1209_02186</name>
</gene>
<evidence type="ECO:0000313" key="1">
    <source>
        <dbReference type="EMBL" id="KIS36531.1"/>
    </source>
</evidence>
<name>A0A158T087_HAEIF</name>
<dbReference type="Proteomes" id="UP000050700">
    <property type="component" value="Unassembled WGS sequence"/>
</dbReference>
<dbReference type="EMBL" id="JMQP01000002">
    <property type="protein sequence ID" value="KIS36531.1"/>
    <property type="molecule type" value="Genomic_DNA"/>
</dbReference>
<evidence type="ECO:0000313" key="2">
    <source>
        <dbReference type="Proteomes" id="UP000050700"/>
    </source>
</evidence>
<reference evidence="1 2" key="1">
    <citation type="submission" date="2014-05" db="EMBL/GenBank/DDBJ databases">
        <title>Methylome analysis of the phasevarions of Haemophilus influenzae.</title>
        <authorList>
            <person name="Atack J.M."/>
            <person name="Fox K.L."/>
            <person name="Power P.M."/>
            <person name="Clark T."/>
            <person name="Jurcisek J."/>
            <person name="Korlach J."/>
            <person name="Bakaletz L.O."/>
            <person name="Jennings M.P."/>
        </authorList>
    </citation>
    <scope>NUCLEOTIDE SEQUENCE [LARGE SCALE GENOMIC DNA]</scope>
    <source>
        <strain evidence="1 2">1209</strain>
    </source>
</reference>
<proteinExistence type="predicted"/>
<dbReference type="PATRIC" id="fig|727.582.peg.1991"/>
<dbReference type="AlphaFoldDB" id="A0A158T087"/>
<evidence type="ECO:0008006" key="3">
    <source>
        <dbReference type="Google" id="ProtNLM"/>
    </source>
</evidence>
<sequence>MNRLTLALDVMGGDVGPRITICIPLTSENNPVSSYLLLGDSP</sequence>
<accession>A0A158T087</accession>
<comment type="caution">
    <text evidence="1">The sequence shown here is derived from an EMBL/GenBank/DDBJ whole genome shotgun (WGS) entry which is preliminary data.</text>
</comment>
<organism evidence="1 2">
    <name type="scientific">Haemophilus influenzae</name>
    <dbReference type="NCBI Taxonomy" id="727"/>
    <lineage>
        <taxon>Bacteria</taxon>
        <taxon>Pseudomonadati</taxon>
        <taxon>Pseudomonadota</taxon>
        <taxon>Gammaproteobacteria</taxon>
        <taxon>Pasteurellales</taxon>
        <taxon>Pasteurellaceae</taxon>
        <taxon>Haemophilus</taxon>
    </lineage>
</organism>
<protein>
    <recommendedName>
        <fullName evidence="3">Phosphate acyltransferase</fullName>
    </recommendedName>
</protein>